<accession>A0ABQ8EKP5</accession>
<keyword evidence="1" id="KW-0812">Transmembrane</keyword>
<feature type="transmembrane region" description="Helical" evidence="1">
    <location>
        <begin position="76"/>
        <end position="95"/>
    </location>
</feature>
<feature type="transmembrane region" description="Helical" evidence="1">
    <location>
        <begin position="12"/>
        <end position="30"/>
    </location>
</feature>
<evidence type="ECO:0008006" key="4">
    <source>
        <dbReference type="Google" id="ProtNLM"/>
    </source>
</evidence>
<reference evidence="2 3" key="1">
    <citation type="submission" date="2021-05" db="EMBL/GenBank/DDBJ databases">
        <title>Genome Assembly of Synthetic Allotetraploid Brassica napus Reveals Homoeologous Exchanges between Subgenomes.</title>
        <authorList>
            <person name="Davis J.T."/>
        </authorList>
    </citation>
    <scope>NUCLEOTIDE SEQUENCE [LARGE SCALE GENOMIC DNA]</scope>
    <source>
        <strain evidence="3">cv. Da-Ae</strain>
        <tissue evidence="2">Seedling</tissue>
    </source>
</reference>
<dbReference type="Proteomes" id="UP000824890">
    <property type="component" value="Unassembled WGS sequence"/>
</dbReference>
<feature type="transmembrane region" description="Helical" evidence="1">
    <location>
        <begin position="36"/>
        <end position="56"/>
    </location>
</feature>
<feature type="transmembrane region" description="Helical" evidence="1">
    <location>
        <begin position="135"/>
        <end position="154"/>
    </location>
</feature>
<protein>
    <recommendedName>
        <fullName evidence="4">Transmembrane protein</fullName>
    </recommendedName>
</protein>
<gene>
    <name evidence="2" type="ORF">HID58_001802</name>
</gene>
<sequence length="167" mass="19111">MRVVGCSGQYWMLLCFFRFWLMLGTASLWVGSELVVFDVVFLIFGLPSVVPARVGFQDLVFGDMTSMLSFITRTRLYVLLISFYLPFPLCSLISFLKFGLWFLGGWISFSLPPIVSFSPLSFVSILKVWSFLSRALWFFAGMYALFVLVCVFKLRGDFGLPVLSYDF</sequence>
<evidence type="ECO:0000256" key="1">
    <source>
        <dbReference type="SAM" id="Phobius"/>
    </source>
</evidence>
<comment type="caution">
    <text evidence="2">The sequence shown here is derived from an EMBL/GenBank/DDBJ whole genome shotgun (WGS) entry which is preliminary data.</text>
</comment>
<keyword evidence="1" id="KW-1133">Transmembrane helix</keyword>
<proteinExistence type="predicted"/>
<feature type="transmembrane region" description="Helical" evidence="1">
    <location>
        <begin position="101"/>
        <end position="123"/>
    </location>
</feature>
<dbReference type="EMBL" id="JAGKQM010000001">
    <property type="protein sequence ID" value="KAH0942165.1"/>
    <property type="molecule type" value="Genomic_DNA"/>
</dbReference>
<evidence type="ECO:0000313" key="3">
    <source>
        <dbReference type="Proteomes" id="UP000824890"/>
    </source>
</evidence>
<name>A0ABQ8EKP5_BRANA</name>
<keyword evidence="3" id="KW-1185">Reference proteome</keyword>
<evidence type="ECO:0000313" key="2">
    <source>
        <dbReference type="EMBL" id="KAH0942165.1"/>
    </source>
</evidence>
<organism evidence="2 3">
    <name type="scientific">Brassica napus</name>
    <name type="common">Rape</name>
    <dbReference type="NCBI Taxonomy" id="3708"/>
    <lineage>
        <taxon>Eukaryota</taxon>
        <taxon>Viridiplantae</taxon>
        <taxon>Streptophyta</taxon>
        <taxon>Embryophyta</taxon>
        <taxon>Tracheophyta</taxon>
        <taxon>Spermatophyta</taxon>
        <taxon>Magnoliopsida</taxon>
        <taxon>eudicotyledons</taxon>
        <taxon>Gunneridae</taxon>
        <taxon>Pentapetalae</taxon>
        <taxon>rosids</taxon>
        <taxon>malvids</taxon>
        <taxon>Brassicales</taxon>
        <taxon>Brassicaceae</taxon>
        <taxon>Brassiceae</taxon>
        <taxon>Brassica</taxon>
    </lineage>
</organism>
<keyword evidence="1" id="KW-0472">Membrane</keyword>